<accession>A0ABS9QYV6</accession>
<reference evidence="1 2" key="1">
    <citation type="submission" date="2020-08" db="EMBL/GenBank/DDBJ databases">
        <title>Whole genome sequence of Shewanella sp strain PS-2.</title>
        <authorList>
            <person name="Das S.K."/>
        </authorList>
    </citation>
    <scope>NUCLEOTIDE SEQUENCE [LARGE SCALE GENOMIC DNA]</scope>
    <source>
        <strain evidence="1 2">PS-2</strain>
    </source>
</reference>
<protein>
    <submittedName>
        <fullName evidence="1">RidA family protein</fullName>
    </submittedName>
</protein>
<sequence>MSADTPVSSTECTRPSSQVIATKAKPRGRFPHYKRAGDFIFVSGTSSRLPDNSFVGVKVDEFGTTQLDIAAQTRAVIDNIADILAAAGASLTDVVEISTFLVNMNDFGGYNAVYSEYFDEQGPTRTTVAVHQLPHPHLLIEIKAVAYKPLTQGTSDES</sequence>
<dbReference type="CDD" id="cd00448">
    <property type="entry name" value="YjgF_YER057c_UK114_family"/>
    <property type="match status" value="1"/>
</dbReference>
<keyword evidence="2" id="KW-1185">Reference proteome</keyword>
<organism evidence="1 2">
    <name type="scientific">Shewanella cutis</name>
    <dbReference type="NCBI Taxonomy" id="2766780"/>
    <lineage>
        <taxon>Bacteria</taxon>
        <taxon>Pseudomonadati</taxon>
        <taxon>Pseudomonadota</taxon>
        <taxon>Gammaproteobacteria</taxon>
        <taxon>Alteromonadales</taxon>
        <taxon>Shewanellaceae</taxon>
        <taxon>Shewanella</taxon>
    </lineage>
</organism>
<name>A0ABS9QYV6_9GAMM</name>
<dbReference type="SUPFAM" id="SSF55298">
    <property type="entry name" value="YjgF-like"/>
    <property type="match status" value="1"/>
</dbReference>
<evidence type="ECO:0000313" key="2">
    <source>
        <dbReference type="Proteomes" id="UP000829384"/>
    </source>
</evidence>
<evidence type="ECO:0000313" key="1">
    <source>
        <dbReference type="EMBL" id="MCG9965555.1"/>
    </source>
</evidence>
<comment type="caution">
    <text evidence="1">The sequence shown here is derived from an EMBL/GenBank/DDBJ whole genome shotgun (WGS) entry which is preliminary data.</text>
</comment>
<proteinExistence type="predicted"/>
<dbReference type="Gene3D" id="3.30.1330.40">
    <property type="entry name" value="RutC-like"/>
    <property type="match status" value="1"/>
</dbReference>
<dbReference type="PANTHER" id="PTHR11803">
    <property type="entry name" value="2-IMINOBUTANOATE/2-IMINOPROPANOATE DEAMINASE RIDA"/>
    <property type="match status" value="1"/>
</dbReference>
<dbReference type="InterPro" id="IPR035959">
    <property type="entry name" value="RutC-like_sf"/>
</dbReference>
<dbReference type="Pfam" id="PF01042">
    <property type="entry name" value="Ribonuc_L-PSP"/>
    <property type="match status" value="1"/>
</dbReference>
<gene>
    <name evidence="1" type="ORF">H9J30_16740</name>
</gene>
<dbReference type="InterPro" id="IPR006175">
    <property type="entry name" value="YjgF/YER057c/UK114"/>
</dbReference>
<dbReference type="PANTHER" id="PTHR11803:SF48">
    <property type="entry name" value="2-AMINOMUCONATE DEAMINASE"/>
    <property type="match status" value="1"/>
</dbReference>
<dbReference type="EMBL" id="JACSDI010000016">
    <property type="protein sequence ID" value="MCG9965555.1"/>
    <property type="molecule type" value="Genomic_DNA"/>
</dbReference>
<dbReference type="Proteomes" id="UP000829384">
    <property type="component" value="Unassembled WGS sequence"/>
</dbReference>